<evidence type="ECO:0000313" key="2">
    <source>
        <dbReference type="EMBL" id="SDE74288.1"/>
    </source>
</evidence>
<feature type="chain" id="PRO_5011580170" evidence="1">
    <location>
        <begin position="19"/>
        <end position="208"/>
    </location>
</feature>
<accession>A0A1G7FEF1</accession>
<dbReference type="STRING" id="227084.SAMN05421855_102510"/>
<keyword evidence="1" id="KW-0732">Signal</keyword>
<sequence length="208" mass="23291">MKKITLLFFLTIFSIGTAQVGIGTTNPQAELHVAGDLLVQSTFQQNGLNTVSPTEENFKLLTRTTNSTPVGEITVLDTDNLSVAPVNTIDYHFTNIKRDNITDLDLQYDTSKYVVAISNYRYVGDAIRKTTIDDRKLIGNSVVRVFESNGTWHIEIRNRDLDLRNSDTVEYYITLIVYDKSYFRNLTPITTDLNGSNTGTATSVPVLN</sequence>
<organism evidence="2 3">
    <name type="scientific">Ulvibacter litoralis</name>
    <dbReference type="NCBI Taxonomy" id="227084"/>
    <lineage>
        <taxon>Bacteria</taxon>
        <taxon>Pseudomonadati</taxon>
        <taxon>Bacteroidota</taxon>
        <taxon>Flavobacteriia</taxon>
        <taxon>Flavobacteriales</taxon>
        <taxon>Flavobacteriaceae</taxon>
        <taxon>Ulvibacter</taxon>
    </lineage>
</organism>
<dbReference type="OrthoDB" id="1442930at2"/>
<gene>
    <name evidence="2" type="ORF">SAMN05421855_102510</name>
</gene>
<evidence type="ECO:0000313" key="3">
    <source>
        <dbReference type="Proteomes" id="UP000199321"/>
    </source>
</evidence>
<protein>
    <submittedName>
        <fullName evidence="2">Uncharacterized protein</fullName>
    </submittedName>
</protein>
<dbReference type="Proteomes" id="UP000199321">
    <property type="component" value="Unassembled WGS sequence"/>
</dbReference>
<evidence type="ECO:0000256" key="1">
    <source>
        <dbReference type="SAM" id="SignalP"/>
    </source>
</evidence>
<feature type="signal peptide" evidence="1">
    <location>
        <begin position="1"/>
        <end position="18"/>
    </location>
</feature>
<dbReference type="RefSeq" id="WP_093143120.1">
    <property type="nucleotide sequence ID" value="NZ_BMWO01000002.1"/>
</dbReference>
<dbReference type="AlphaFoldDB" id="A0A1G7FEF1"/>
<proteinExistence type="predicted"/>
<reference evidence="2 3" key="1">
    <citation type="submission" date="2016-10" db="EMBL/GenBank/DDBJ databases">
        <authorList>
            <person name="de Groot N.N."/>
        </authorList>
    </citation>
    <scope>NUCLEOTIDE SEQUENCE [LARGE SCALE GENOMIC DNA]</scope>
    <source>
        <strain evidence="2 3">DSM 16195</strain>
    </source>
</reference>
<name>A0A1G7FEF1_9FLAO</name>
<keyword evidence="3" id="KW-1185">Reference proteome</keyword>
<dbReference type="EMBL" id="FNBA01000002">
    <property type="protein sequence ID" value="SDE74288.1"/>
    <property type="molecule type" value="Genomic_DNA"/>
</dbReference>